<organism evidence="1 2">
    <name type="scientific">Bradyrhizobium iriomotense</name>
    <dbReference type="NCBI Taxonomy" id="441950"/>
    <lineage>
        <taxon>Bacteria</taxon>
        <taxon>Pseudomonadati</taxon>
        <taxon>Pseudomonadota</taxon>
        <taxon>Alphaproteobacteria</taxon>
        <taxon>Hyphomicrobiales</taxon>
        <taxon>Nitrobacteraceae</taxon>
        <taxon>Bradyrhizobium</taxon>
    </lineage>
</organism>
<keyword evidence="2" id="KW-1185">Reference proteome</keyword>
<sequence>MSGAGRMAKRAAIRPFRIAHRLSAAFLLFQPTLVIEIMRITAAAIDVVHPGEASFEFDPLDGRQAIDTFAERIPDFMFGIVGHGVTCLLIPA</sequence>
<protein>
    <submittedName>
        <fullName evidence="1">Uncharacterized protein</fullName>
    </submittedName>
</protein>
<comment type="caution">
    <text evidence="1">The sequence shown here is derived from an EMBL/GenBank/DDBJ whole genome shotgun (WGS) entry which is preliminary data.</text>
</comment>
<dbReference type="EMBL" id="BSOW01000028">
    <property type="protein sequence ID" value="GLR89765.1"/>
    <property type="molecule type" value="Genomic_DNA"/>
</dbReference>
<name>A0ABQ6B5V7_9BRAD</name>
<dbReference type="Proteomes" id="UP001156905">
    <property type="component" value="Unassembled WGS sequence"/>
</dbReference>
<evidence type="ECO:0000313" key="1">
    <source>
        <dbReference type="EMBL" id="GLR89765.1"/>
    </source>
</evidence>
<reference evidence="2" key="1">
    <citation type="journal article" date="2019" name="Int. J. Syst. Evol. Microbiol.">
        <title>The Global Catalogue of Microorganisms (GCM) 10K type strain sequencing project: providing services to taxonomists for standard genome sequencing and annotation.</title>
        <authorList>
            <consortium name="The Broad Institute Genomics Platform"/>
            <consortium name="The Broad Institute Genome Sequencing Center for Infectious Disease"/>
            <person name="Wu L."/>
            <person name="Ma J."/>
        </authorList>
    </citation>
    <scope>NUCLEOTIDE SEQUENCE [LARGE SCALE GENOMIC DNA]</scope>
    <source>
        <strain evidence="2">NBRC 102520</strain>
    </source>
</reference>
<accession>A0ABQ6B5V7</accession>
<evidence type="ECO:0000313" key="2">
    <source>
        <dbReference type="Proteomes" id="UP001156905"/>
    </source>
</evidence>
<proteinExistence type="predicted"/>
<gene>
    <name evidence="1" type="ORF">GCM10007857_64790</name>
</gene>